<keyword evidence="13" id="KW-1185">Reference proteome</keyword>
<accession>A0A084WNP1</accession>
<dbReference type="GO" id="GO:0006412">
    <property type="term" value="P:translation"/>
    <property type="evidence" value="ECO:0007669"/>
    <property type="project" value="InterPro"/>
</dbReference>
<comment type="similarity">
    <text evidence="2 10">Belongs to the universal ribosomal protein uL22 family.</text>
</comment>
<comment type="subcellular location">
    <subcellularLocation>
        <location evidence="1">Mitochondrion</location>
    </subcellularLocation>
</comment>
<dbReference type="GO" id="GO:0005762">
    <property type="term" value="C:mitochondrial large ribosomal subunit"/>
    <property type="evidence" value="ECO:0007669"/>
    <property type="project" value="TreeGrafter"/>
</dbReference>
<evidence type="ECO:0000256" key="7">
    <source>
        <dbReference type="ARBA" id="ARBA00035286"/>
    </source>
</evidence>
<sequence length="215" mass="24697">MANYLANALKRLSISHNVTTGAAFRVLAANLHTTTPLAKNWNGRNTGPQRWMQYNKVIYPPQAPEEEPRPAYVCHQKTNIKYSPKKMWYVASFVRGMTVDEAVKQLSFVDKQGAAYVKEAILEAVDMAVKKHNVEFRSNLWVAESFCGKGRVFKGMRRHGRGRTGEVEYKHCHYFVRLEEGAPPQNYYQMPPKTGEQQLDDWVDSMRKRKVTSSL</sequence>
<dbReference type="GO" id="GO:0003735">
    <property type="term" value="F:structural constituent of ribosome"/>
    <property type="evidence" value="ECO:0007669"/>
    <property type="project" value="InterPro"/>
</dbReference>
<evidence type="ECO:0000256" key="4">
    <source>
        <dbReference type="ARBA" id="ARBA00022980"/>
    </source>
</evidence>
<dbReference type="CDD" id="cd00336">
    <property type="entry name" value="Ribosomal_L22"/>
    <property type="match status" value="1"/>
</dbReference>
<name>A0A084WNP1_ANOSI</name>
<evidence type="ECO:0000256" key="6">
    <source>
        <dbReference type="ARBA" id="ARBA00023274"/>
    </source>
</evidence>
<dbReference type="InterPro" id="IPR036394">
    <property type="entry name" value="Ribosomal_uL22_sf"/>
</dbReference>
<dbReference type="SUPFAM" id="SSF54843">
    <property type="entry name" value="Ribosomal protein L22"/>
    <property type="match status" value="1"/>
</dbReference>
<dbReference type="OMA" id="PAYVCHQ"/>
<evidence type="ECO:0000313" key="12">
    <source>
        <dbReference type="EnsemblMetazoa" id="ASIC019992-PA"/>
    </source>
</evidence>
<dbReference type="VEuPathDB" id="VectorBase:ASIC019992"/>
<dbReference type="VEuPathDB" id="VectorBase:ASIS006600"/>
<dbReference type="EMBL" id="KE525354">
    <property type="protein sequence ID" value="KFB51835.1"/>
    <property type="molecule type" value="Genomic_DNA"/>
</dbReference>
<dbReference type="PANTHER" id="PTHR13501">
    <property type="entry name" value="CHLOROPLAST 50S RIBOSOMAL PROTEIN L22-RELATED"/>
    <property type="match status" value="1"/>
</dbReference>
<evidence type="ECO:0000256" key="10">
    <source>
        <dbReference type="RuleBase" id="RU004005"/>
    </source>
</evidence>
<evidence type="ECO:0000256" key="9">
    <source>
        <dbReference type="ARBA" id="ARBA00038782"/>
    </source>
</evidence>
<dbReference type="FunFam" id="3.90.470.10:FF:000009">
    <property type="entry name" value="39S ribosomal protein L22, mitochondrial"/>
    <property type="match status" value="1"/>
</dbReference>
<evidence type="ECO:0000313" key="13">
    <source>
        <dbReference type="Proteomes" id="UP000030765"/>
    </source>
</evidence>
<proteinExistence type="inferred from homology"/>
<dbReference type="InterPro" id="IPR001063">
    <property type="entry name" value="Ribosomal_uL22"/>
</dbReference>
<dbReference type="EnsemblMetazoa" id="ASIC019992-RA">
    <property type="protein sequence ID" value="ASIC019992-PA"/>
    <property type="gene ID" value="ASIC019992"/>
</dbReference>
<keyword evidence="5" id="KW-0496">Mitochondrion</keyword>
<evidence type="ECO:0000256" key="1">
    <source>
        <dbReference type="ARBA" id="ARBA00004173"/>
    </source>
</evidence>
<evidence type="ECO:0000313" key="11">
    <source>
        <dbReference type="EMBL" id="KFB51835.1"/>
    </source>
</evidence>
<evidence type="ECO:0000256" key="3">
    <source>
        <dbReference type="ARBA" id="ARBA00022946"/>
    </source>
</evidence>
<dbReference type="Gene3D" id="3.90.470.10">
    <property type="entry name" value="Ribosomal protein L22/L17"/>
    <property type="match status" value="1"/>
</dbReference>
<evidence type="ECO:0000256" key="5">
    <source>
        <dbReference type="ARBA" id="ARBA00023128"/>
    </source>
</evidence>
<dbReference type="Pfam" id="PF00237">
    <property type="entry name" value="Ribosomal_L22"/>
    <property type="match status" value="1"/>
</dbReference>
<gene>
    <name evidence="11" type="ORF">ZHAS_00019992</name>
</gene>
<reference evidence="12" key="2">
    <citation type="submission" date="2020-05" db="UniProtKB">
        <authorList>
            <consortium name="EnsemblMetazoa"/>
        </authorList>
    </citation>
    <scope>IDENTIFICATION</scope>
</reference>
<dbReference type="InterPro" id="IPR047867">
    <property type="entry name" value="Ribosomal_uL22_bac/org-type"/>
</dbReference>
<comment type="subunit">
    <text evidence="9">Component of the mitochondrial ribosome large subunit (39S) which comprises a 16S rRNA and about 50 distinct proteins.</text>
</comment>
<protein>
    <recommendedName>
        <fullName evidence="7">Large ribosomal subunit protein uL22m</fullName>
    </recommendedName>
    <alternativeName>
        <fullName evidence="8">39S ribosomal protein L22, mitochondrial</fullName>
    </alternativeName>
</protein>
<dbReference type="AlphaFoldDB" id="A0A084WNP1"/>
<dbReference type="OrthoDB" id="416470at2759"/>
<evidence type="ECO:0000256" key="8">
    <source>
        <dbReference type="ARBA" id="ARBA00035506"/>
    </source>
</evidence>
<dbReference type="Proteomes" id="UP000030765">
    <property type="component" value="Unassembled WGS sequence"/>
</dbReference>
<dbReference type="EMBL" id="ATLV01024644">
    <property type="status" value="NOT_ANNOTATED_CDS"/>
    <property type="molecule type" value="Genomic_DNA"/>
</dbReference>
<keyword evidence="4 10" id="KW-0689">Ribosomal protein</keyword>
<reference evidence="11 13" key="1">
    <citation type="journal article" date="2014" name="BMC Genomics">
        <title>Genome sequence of Anopheles sinensis provides insight into genetics basis of mosquito competence for malaria parasites.</title>
        <authorList>
            <person name="Zhou D."/>
            <person name="Zhang D."/>
            <person name="Ding G."/>
            <person name="Shi L."/>
            <person name="Hou Q."/>
            <person name="Ye Y."/>
            <person name="Xu Y."/>
            <person name="Zhou H."/>
            <person name="Xiong C."/>
            <person name="Li S."/>
            <person name="Yu J."/>
            <person name="Hong S."/>
            <person name="Yu X."/>
            <person name="Zou P."/>
            <person name="Chen C."/>
            <person name="Chang X."/>
            <person name="Wang W."/>
            <person name="Lv Y."/>
            <person name="Sun Y."/>
            <person name="Ma L."/>
            <person name="Shen B."/>
            <person name="Zhu C."/>
        </authorList>
    </citation>
    <scope>NUCLEOTIDE SEQUENCE [LARGE SCALE GENOMIC DNA]</scope>
</reference>
<organism evidence="11">
    <name type="scientific">Anopheles sinensis</name>
    <name type="common">Mosquito</name>
    <dbReference type="NCBI Taxonomy" id="74873"/>
    <lineage>
        <taxon>Eukaryota</taxon>
        <taxon>Metazoa</taxon>
        <taxon>Ecdysozoa</taxon>
        <taxon>Arthropoda</taxon>
        <taxon>Hexapoda</taxon>
        <taxon>Insecta</taxon>
        <taxon>Pterygota</taxon>
        <taxon>Neoptera</taxon>
        <taxon>Endopterygota</taxon>
        <taxon>Diptera</taxon>
        <taxon>Nematocera</taxon>
        <taxon>Culicoidea</taxon>
        <taxon>Culicidae</taxon>
        <taxon>Anophelinae</taxon>
        <taxon>Anopheles</taxon>
    </lineage>
</organism>
<evidence type="ECO:0000256" key="2">
    <source>
        <dbReference type="ARBA" id="ARBA00009451"/>
    </source>
</evidence>
<keyword evidence="6 10" id="KW-0687">Ribonucleoprotein</keyword>
<dbReference type="PANTHER" id="PTHR13501:SF8">
    <property type="entry name" value="LARGE RIBOSOMAL SUBUNIT PROTEIN UL22M"/>
    <property type="match status" value="1"/>
</dbReference>
<keyword evidence="3" id="KW-0809">Transit peptide</keyword>
<dbReference type="STRING" id="74873.A0A084WNP1"/>